<sequence length="411" mass="42590">MKERETMPARIPVRATRVPAGDGTWQWEQEEETLTIPAVVDPEDEATPDQGEKAAAAGAAQAARVGPETGWTAAWDGRDVAFSTLRPSAGRPGPPGGDAQAEEGVMRSEHAAQILAVTGARGGLGASVLLLHLAWALGRVGRRVAMMDLDPVGGLDLLCGESVLTGLRWADLPAEESAFRPGHLVGALPVWHAMPVLTGDVRGGPRPCAEAVLEAMRAEHDVVLVDLPRGAPPPPGARVLLITGLDLRSAIAAESIASRLRGAVSGGAEVTGTAPGAPVWLVVRQVGEDVVAEDLELITGCPVLGQVPTDRVLAKRLALGEDPVRARSAIRRSASALAQELLSRLPGAAASGPARGGAGPASGPAGAVAGQGDQEAGSQSTNRPMNRPMNRPTNQPMNQQKNQSRSQSWSR</sequence>
<dbReference type="Proteomes" id="UP000186857">
    <property type="component" value="Unassembled WGS sequence"/>
</dbReference>
<dbReference type="Pfam" id="PF06564">
    <property type="entry name" value="CBP_BcsQ"/>
    <property type="match status" value="1"/>
</dbReference>
<reference evidence="2 3" key="1">
    <citation type="submission" date="2016-12" db="EMBL/GenBank/DDBJ databases">
        <title>Genomic Comparison of strains in the 'Actinomyces naeslundii' Group.</title>
        <authorList>
            <person name="Mughal S.R."/>
            <person name="Do T."/>
            <person name="Gilbert S.C."/>
            <person name="Witherden E.A."/>
            <person name="Didelot X."/>
            <person name="Beighton D."/>
        </authorList>
    </citation>
    <scope>NUCLEOTIDE SEQUENCE [LARGE SCALE GENOMIC DNA]</scope>
    <source>
        <strain evidence="2 3">CCUG 33920</strain>
    </source>
</reference>
<accession>A0A1Q8VEC4</accession>
<evidence type="ECO:0000313" key="3">
    <source>
        <dbReference type="Proteomes" id="UP000186857"/>
    </source>
</evidence>
<dbReference type="PANTHER" id="PTHR43384:SF11">
    <property type="entry name" value="SEPTUM SITE DETERMINING PROTEIN"/>
    <property type="match status" value="1"/>
</dbReference>
<dbReference type="GO" id="GO:0005524">
    <property type="term" value="F:ATP binding"/>
    <property type="evidence" value="ECO:0007669"/>
    <property type="project" value="TreeGrafter"/>
</dbReference>
<dbReference type="InterPro" id="IPR017746">
    <property type="entry name" value="Cellulose_synthase_operon_BcsQ"/>
</dbReference>
<feature type="compositionally biased region" description="Low complexity" evidence="1">
    <location>
        <begin position="361"/>
        <end position="372"/>
    </location>
</feature>
<evidence type="ECO:0000313" key="2">
    <source>
        <dbReference type="EMBL" id="OLO46450.1"/>
    </source>
</evidence>
<dbReference type="GO" id="GO:0009898">
    <property type="term" value="C:cytoplasmic side of plasma membrane"/>
    <property type="evidence" value="ECO:0007669"/>
    <property type="project" value="TreeGrafter"/>
</dbReference>
<dbReference type="InterPro" id="IPR027417">
    <property type="entry name" value="P-loop_NTPase"/>
</dbReference>
<evidence type="ECO:0000256" key="1">
    <source>
        <dbReference type="SAM" id="MobiDB-lite"/>
    </source>
</evidence>
<gene>
    <name evidence="2" type="ORF">BKH29_01105</name>
</gene>
<proteinExistence type="predicted"/>
<name>A0A1Q8VEC4_9ACTO</name>
<dbReference type="OrthoDB" id="3252838at2"/>
<comment type="caution">
    <text evidence="2">The sequence shown here is derived from an EMBL/GenBank/DDBJ whole genome shotgun (WGS) entry which is preliminary data.</text>
</comment>
<feature type="region of interest" description="Disordered" evidence="1">
    <location>
        <begin position="348"/>
        <end position="411"/>
    </location>
</feature>
<dbReference type="InterPro" id="IPR050625">
    <property type="entry name" value="ParA/MinD_ATPase"/>
</dbReference>
<dbReference type="AlphaFoldDB" id="A0A1Q8VEC4"/>
<dbReference type="Gene3D" id="3.40.50.300">
    <property type="entry name" value="P-loop containing nucleotide triphosphate hydrolases"/>
    <property type="match status" value="1"/>
</dbReference>
<protein>
    <recommendedName>
        <fullName evidence="4">CobQ/CobB/MinD/ParA nucleotide binding domain-containing protein</fullName>
    </recommendedName>
</protein>
<organism evidence="2 3">
    <name type="scientific">Actinomyces oris</name>
    <dbReference type="NCBI Taxonomy" id="544580"/>
    <lineage>
        <taxon>Bacteria</taxon>
        <taxon>Bacillati</taxon>
        <taxon>Actinomycetota</taxon>
        <taxon>Actinomycetes</taxon>
        <taxon>Actinomycetales</taxon>
        <taxon>Actinomycetaceae</taxon>
        <taxon>Actinomyces</taxon>
    </lineage>
</organism>
<dbReference type="EMBL" id="MSKJ01000001">
    <property type="protein sequence ID" value="OLO46450.1"/>
    <property type="molecule type" value="Genomic_DNA"/>
</dbReference>
<dbReference type="GO" id="GO:0051782">
    <property type="term" value="P:negative regulation of cell division"/>
    <property type="evidence" value="ECO:0007669"/>
    <property type="project" value="TreeGrafter"/>
</dbReference>
<feature type="compositionally biased region" description="Polar residues" evidence="1">
    <location>
        <begin position="391"/>
        <end position="411"/>
    </location>
</feature>
<evidence type="ECO:0008006" key="4">
    <source>
        <dbReference type="Google" id="ProtNLM"/>
    </source>
</evidence>
<dbReference type="SUPFAM" id="SSF52540">
    <property type="entry name" value="P-loop containing nucleoside triphosphate hydrolases"/>
    <property type="match status" value="1"/>
</dbReference>
<dbReference type="GO" id="GO:0016887">
    <property type="term" value="F:ATP hydrolysis activity"/>
    <property type="evidence" value="ECO:0007669"/>
    <property type="project" value="TreeGrafter"/>
</dbReference>
<dbReference type="GO" id="GO:0005829">
    <property type="term" value="C:cytosol"/>
    <property type="evidence" value="ECO:0007669"/>
    <property type="project" value="TreeGrafter"/>
</dbReference>
<dbReference type="PANTHER" id="PTHR43384">
    <property type="entry name" value="SEPTUM SITE-DETERMINING PROTEIN MIND HOMOLOG, CHLOROPLASTIC-RELATED"/>
    <property type="match status" value="1"/>
</dbReference>